<dbReference type="GO" id="GO:0005524">
    <property type="term" value="F:ATP binding"/>
    <property type="evidence" value="ECO:0007669"/>
    <property type="project" value="UniProtKB-KW"/>
</dbReference>
<dbReference type="EMBL" id="MU003727">
    <property type="protein sequence ID" value="KAF2801840.1"/>
    <property type="molecule type" value="Genomic_DNA"/>
</dbReference>
<evidence type="ECO:0000259" key="3">
    <source>
        <dbReference type="SMART" id="SM00382"/>
    </source>
</evidence>
<reference evidence="6" key="2">
    <citation type="submission" date="2020-04" db="EMBL/GenBank/DDBJ databases">
        <authorList>
            <consortium name="NCBI Genome Project"/>
        </authorList>
    </citation>
    <scope>NUCLEOTIDE SEQUENCE</scope>
    <source>
        <strain evidence="6">CBS 304.34</strain>
    </source>
</reference>
<dbReference type="AlphaFoldDB" id="A0A6A6XZK7"/>
<dbReference type="InterPro" id="IPR003959">
    <property type="entry name" value="ATPase_AAA_core"/>
</dbReference>
<keyword evidence="4 6" id="KW-0378">Hydrolase</keyword>
<name>A0A6A6XZK7_9PEZI</name>
<dbReference type="InterPro" id="IPR027417">
    <property type="entry name" value="P-loop_NTPase"/>
</dbReference>
<protein>
    <submittedName>
        <fullName evidence="4 6">P-loop containing nucleoside triphosphate hydrolase protein</fullName>
    </submittedName>
</protein>
<dbReference type="RefSeq" id="XP_033568804.1">
    <property type="nucleotide sequence ID" value="XM_033716294.1"/>
</dbReference>
<reference evidence="6" key="3">
    <citation type="submission" date="2025-04" db="UniProtKB">
        <authorList>
            <consortium name="RefSeq"/>
        </authorList>
    </citation>
    <scope>IDENTIFICATION</scope>
    <source>
        <strain evidence="6">CBS 304.34</strain>
    </source>
</reference>
<evidence type="ECO:0000313" key="4">
    <source>
        <dbReference type="EMBL" id="KAF2801840.1"/>
    </source>
</evidence>
<evidence type="ECO:0000313" key="6">
    <source>
        <dbReference type="RefSeq" id="XP_033568804.1"/>
    </source>
</evidence>
<dbReference type="PANTHER" id="PTHR46411">
    <property type="entry name" value="FAMILY ATPASE, PUTATIVE-RELATED"/>
    <property type="match status" value="1"/>
</dbReference>
<dbReference type="SMART" id="SM00382">
    <property type="entry name" value="AAA"/>
    <property type="match status" value="1"/>
</dbReference>
<dbReference type="PANTHER" id="PTHR46411:SF2">
    <property type="entry name" value="AAA+ ATPASE DOMAIN-CONTAINING PROTEIN"/>
    <property type="match status" value="1"/>
</dbReference>
<dbReference type="Proteomes" id="UP000504636">
    <property type="component" value="Unplaced"/>
</dbReference>
<keyword evidence="1" id="KW-0547">Nucleotide-binding</keyword>
<sequence>MLVASFDRGDDVDGFDDVVRGKGQGLIILLHGAPGLGKTMTAGRIIFVVALSTKYRCNPISAYDLARERDDMNDTLQNTFQVAERWGGVLLLDEADSRMSEESDGRSFLDAGHILTISTAFLRHIEFYNGLLFLTTNYKGRFDDAFHSRMHVTIKYPDLSPGSRSNIWCSLLTQSPRKPGIDDSWTDLAYDVLGRLQTNGRQIKNSIMTACRVSKSEKVALGVRHIMQVIQITLPGEQSEQVVRELEKIMAEDAKGKTWLVEHQAKRP</sequence>
<feature type="domain" description="AAA+ ATPase" evidence="3">
    <location>
        <begin position="24"/>
        <end position="131"/>
    </location>
</feature>
<evidence type="ECO:0000256" key="2">
    <source>
        <dbReference type="ARBA" id="ARBA00022840"/>
    </source>
</evidence>
<dbReference type="GO" id="GO:0016887">
    <property type="term" value="F:ATP hydrolysis activity"/>
    <property type="evidence" value="ECO:0007669"/>
    <property type="project" value="InterPro"/>
</dbReference>
<gene>
    <name evidence="4 6" type="ORF">BDZ99DRAFT_402561</name>
</gene>
<organism evidence="4">
    <name type="scientific">Mytilinidion resinicola</name>
    <dbReference type="NCBI Taxonomy" id="574789"/>
    <lineage>
        <taxon>Eukaryota</taxon>
        <taxon>Fungi</taxon>
        <taxon>Dikarya</taxon>
        <taxon>Ascomycota</taxon>
        <taxon>Pezizomycotina</taxon>
        <taxon>Dothideomycetes</taxon>
        <taxon>Pleosporomycetidae</taxon>
        <taxon>Mytilinidiales</taxon>
        <taxon>Mytilinidiaceae</taxon>
        <taxon>Mytilinidion</taxon>
    </lineage>
</organism>
<keyword evidence="2" id="KW-0067">ATP-binding</keyword>
<dbReference type="Gene3D" id="3.40.50.300">
    <property type="entry name" value="P-loop containing nucleotide triphosphate hydrolases"/>
    <property type="match status" value="1"/>
</dbReference>
<dbReference type="OrthoDB" id="10042665at2759"/>
<dbReference type="InterPro" id="IPR000641">
    <property type="entry name" value="CbxX/CfxQ"/>
</dbReference>
<dbReference type="PRINTS" id="PR00819">
    <property type="entry name" value="CBXCFQXSUPER"/>
</dbReference>
<evidence type="ECO:0000313" key="5">
    <source>
        <dbReference type="Proteomes" id="UP000504636"/>
    </source>
</evidence>
<dbReference type="GeneID" id="54457187"/>
<evidence type="ECO:0000256" key="1">
    <source>
        <dbReference type="ARBA" id="ARBA00022741"/>
    </source>
</evidence>
<dbReference type="Pfam" id="PF00004">
    <property type="entry name" value="AAA"/>
    <property type="match status" value="1"/>
</dbReference>
<accession>A0A6A6XZK7</accession>
<dbReference type="SUPFAM" id="SSF52540">
    <property type="entry name" value="P-loop containing nucleoside triphosphate hydrolases"/>
    <property type="match status" value="1"/>
</dbReference>
<keyword evidence="5" id="KW-1185">Reference proteome</keyword>
<reference evidence="4 6" key="1">
    <citation type="journal article" date="2020" name="Stud. Mycol.">
        <title>101 Dothideomycetes genomes: a test case for predicting lifestyles and emergence of pathogens.</title>
        <authorList>
            <person name="Haridas S."/>
            <person name="Albert R."/>
            <person name="Binder M."/>
            <person name="Bloem J."/>
            <person name="Labutti K."/>
            <person name="Salamov A."/>
            <person name="Andreopoulos B."/>
            <person name="Baker S."/>
            <person name="Barry K."/>
            <person name="Bills G."/>
            <person name="Bluhm B."/>
            <person name="Cannon C."/>
            <person name="Castanera R."/>
            <person name="Culley D."/>
            <person name="Daum C."/>
            <person name="Ezra D."/>
            <person name="Gonzalez J."/>
            <person name="Henrissat B."/>
            <person name="Kuo A."/>
            <person name="Liang C."/>
            <person name="Lipzen A."/>
            <person name="Lutzoni F."/>
            <person name="Magnuson J."/>
            <person name="Mondo S."/>
            <person name="Nolan M."/>
            <person name="Ohm R."/>
            <person name="Pangilinan J."/>
            <person name="Park H.-J."/>
            <person name="Ramirez L."/>
            <person name="Alfaro M."/>
            <person name="Sun H."/>
            <person name="Tritt A."/>
            <person name="Yoshinaga Y."/>
            <person name="Zwiers L.-H."/>
            <person name="Turgeon B."/>
            <person name="Goodwin S."/>
            <person name="Spatafora J."/>
            <person name="Crous P."/>
            <person name="Grigoriev I."/>
        </authorList>
    </citation>
    <scope>NUCLEOTIDE SEQUENCE</scope>
    <source>
        <strain evidence="4 6">CBS 304.34</strain>
    </source>
</reference>
<proteinExistence type="predicted"/>
<dbReference type="InterPro" id="IPR003593">
    <property type="entry name" value="AAA+_ATPase"/>
</dbReference>